<reference evidence="4 5" key="2">
    <citation type="journal article" date="2015" name="MBio">
        <title>Genome-Resolved Metagenomic Analysis Reveals Roles for Candidate Phyla and Other Microbial Community Members in Biogeochemical Transformations in Oil Reservoirs.</title>
        <authorList>
            <person name="Hu P."/>
            <person name="Tom L."/>
            <person name="Singh A."/>
            <person name="Thomas B.C."/>
            <person name="Baker B.J."/>
            <person name="Piceno Y.M."/>
            <person name="Andersen G.L."/>
            <person name="Banfield J.F."/>
        </authorList>
    </citation>
    <scope>NUCLEOTIDE SEQUENCE [LARGE SCALE GENOMIC DNA]</scope>
    <source>
        <strain evidence="2">57_489</strain>
    </source>
</reference>
<name>A0A101IGN0_9EURY</name>
<gene>
    <name evidence="2" type="ORF">XD72_1982</name>
    <name evidence="3" type="ORF">XE07_2049</name>
</gene>
<dbReference type="EMBL" id="LGFT01000057">
    <property type="protein sequence ID" value="KUK43654.1"/>
    <property type="molecule type" value="Genomic_DNA"/>
</dbReference>
<evidence type="ECO:0000313" key="3">
    <source>
        <dbReference type="EMBL" id="KUK94789.1"/>
    </source>
</evidence>
<dbReference type="Proteomes" id="UP000053961">
    <property type="component" value="Unassembled WGS sequence"/>
</dbReference>
<feature type="domain" description="DUF357" evidence="1">
    <location>
        <begin position="13"/>
        <end position="76"/>
    </location>
</feature>
<sequence>MSLEEDLRAETEKWLLRAEEALEAVSARGEEGERFRINVAAYLSDSRHFMEKGDLLRAFEAVIWAWAWIEIGQDVEMLIQESDRSLKN</sequence>
<dbReference type="EMBL" id="LGHB01000043">
    <property type="protein sequence ID" value="KUK94789.1"/>
    <property type="molecule type" value="Genomic_DNA"/>
</dbReference>
<dbReference type="InterPro" id="IPR023140">
    <property type="entry name" value="DUF357"/>
</dbReference>
<dbReference type="InterPro" id="IPR036809">
    <property type="entry name" value="AF1782-like_sf"/>
</dbReference>
<evidence type="ECO:0000259" key="1">
    <source>
        <dbReference type="Pfam" id="PF04010"/>
    </source>
</evidence>
<dbReference type="Gene3D" id="1.20.1270.90">
    <property type="entry name" value="AF1782-like"/>
    <property type="match status" value="1"/>
</dbReference>
<reference evidence="3" key="1">
    <citation type="journal article" date="2015" name="MBio">
        <title>Genome-resolved metagenomic analysis reveals roles for candidate phyla and other microbial community members in biogeochemical transformations in oil reservoirs.</title>
        <authorList>
            <person name="Hu P."/>
            <person name="Tom L."/>
            <person name="Singh A."/>
            <person name="Thomas B.C."/>
            <person name="Baker B.J."/>
            <person name="Piceno Y.M."/>
            <person name="Andersen G.L."/>
            <person name="Banfield J.F."/>
        </authorList>
    </citation>
    <scope>NUCLEOTIDE SEQUENCE [LARGE SCALE GENOMIC DNA]</scope>
    <source>
        <strain evidence="3">56_747</strain>
    </source>
</reference>
<accession>A0A101IGN0</accession>
<comment type="caution">
    <text evidence="3">The sequence shown here is derived from an EMBL/GenBank/DDBJ whole genome shotgun (WGS) entry which is preliminary data.</text>
</comment>
<dbReference type="AlphaFoldDB" id="A0A101IGN0"/>
<dbReference type="PATRIC" id="fig|301375.6.peg.2030"/>
<evidence type="ECO:0000313" key="4">
    <source>
        <dbReference type="Proteomes" id="UP000053961"/>
    </source>
</evidence>
<dbReference type="Pfam" id="PF04010">
    <property type="entry name" value="DUF357"/>
    <property type="match status" value="1"/>
</dbReference>
<dbReference type="Proteomes" id="UP000057043">
    <property type="component" value="Unassembled WGS sequence"/>
</dbReference>
<dbReference type="SUPFAM" id="SSF158372">
    <property type="entry name" value="AF1782-like"/>
    <property type="match status" value="1"/>
</dbReference>
<protein>
    <recommendedName>
        <fullName evidence="1">DUF357 domain-containing protein</fullName>
    </recommendedName>
</protein>
<evidence type="ECO:0000313" key="2">
    <source>
        <dbReference type="EMBL" id="KUK43654.1"/>
    </source>
</evidence>
<organism evidence="3 4">
    <name type="scientific">Methanothrix harundinacea</name>
    <dbReference type="NCBI Taxonomy" id="301375"/>
    <lineage>
        <taxon>Archaea</taxon>
        <taxon>Methanobacteriati</taxon>
        <taxon>Methanobacteriota</taxon>
        <taxon>Stenosarchaea group</taxon>
        <taxon>Methanomicrobia</taxon>
        <taxon>Methanotrichales</taxon>
        <taxon>Methanotrichaceae</taxon>
        <taxon>Methanothrix</taxon>
    </lineage>
</organism>
<proteinExistence type="predicted"/>
<evidence type="ECO:0000313" key="5">
    <source>
        <dbReference type="Proteomes" id="UP000057043"/>
    </source>
</evidence>